<keyword evidence="8 16" id="KW-0863">Zinc-finger</keyword>
<dbReference type="InterPro" id="IPR017907">
    <property type="entry name" value="Znf_RING_CS"/>
</dbReference>
<dbReference type="SUPFAM" id="SSF57845">
    <property type="entry name" value="B-box zinc-binding domain"/>
    <property type="match status" value="1"/>
</dbReference>
<comment type="subcellular location">
    <subcellularLocation>
        <location evidence="2">Cytoplasm</location>
    </subcellularLocation>
    <subcellularLocation>
        <location evidence="3">Membrane</location>
        <topology evidence="3">Lipid-anchor</topology>
    </subcellularLocation>
</comment>
<evidence type="ECO:0000259" key="18">
    <source>
        <dbReference type="PROSITE" id="PS50076"/>
    </source>
</evidence>
<evidence type="ECO:0000259" key="19">
    <source>
        <dbReference type="PROSITE" id="PS50089"/>
    </source>
</evidence>
<feature type="domain" description="RING-type" evidence="19">
    <location>
        <begin position="324"/>
        <end position="380"/>
    </location>
</feature>
<dbReference type="GO" id="GO:0030154">
    <property type="term" value="P:cell differentiation"/>
    <property type="evidence" value="ECO:0007669"/>
    <property type="project" value="UniProtKB-KW"/>
</dbReference>
<dbReference type="PROSITE" id="PS51262">
    <property type="entry name" value="COS"/>
    <property type="match status" value="1"/>
</dbReference>
<dbReference type="OrthoDB" id="5351233at2759"/>
<keyword evidence="15" id="KW-0449">Lipoprotein</keyword>
<keyword evidence="10" id="KW-0862">Zinc</keyword>
<dbReference type="PANTHER" id="PTHR44027:SF2">
    <property type="entry name" value="DNAJ HOMOLOG SUBFAMILY C MEMBER 5G"/>
    <property type="match status" value="1"/>
</dbReference>
<dbReference type="SUPFAM" id="SSF57850">
    <property type="entry name" value="RING/U-box"/>
    <property type="match status" value="1"/>
</dbReference>
<dbReference type="FunFam" id="3.30.40.10:FF:000014">
    <property type="entry name" value="probable E3 ubiquitin-protein ligase MID2"/>
    <property type="match status" value="1"/>
</dbReference>
<dbReference type="InterPro" id="IPR017903">
    <property type="entry name" value="COS_domain"/>
</dbReference>
<feature type="region of interest" description="Disordered" evidence="17">
    <location>
        <begin position="669"/>
        <end position="694"/>
    </location>
</feature>
<dbReference type="InterPro" id="IPR013083">
    <property type="entry name" value="Znf_RING/FYVE/PHD"/>
</dbReference>
<reference evidence="22" key="1">
    <citation type="thesis" date="2021" institute="BYU ScholarsArchive" country="Provo, UT, USA">
        <title>Applications of and Algorithms for Genome Assembly and Genomic Analyses with an Emphasis on Marine Teleosts.</title>
        <authorList>
            <person name="Pickett B.D."/>
        </authorList>
    </citation>
    <scope>NUCLEOTIDE SEQUENCE</scope>
    <source>
        <strain evidence="22">HI-2016</strain>
    </source>
</reference>
<feature type="region of interest" description="Disordered" evidence="17">
    <location>
        <begin position="1"/>
        <end position="28"/>
    </location>
</feature>
<dbReference type="SUPFAM" id="SSF46565">
    <property type="entry name" value="Chaperone J-domain"/>
    <property type="match status" value="1"/>
</dbReference>
<dbReference type="InterPro" id="IPR001623">
    <property type="entry name" value="DnaJ_domain"/>
</dbReference>
<keyword evidence="13" id="KW-0564">Palmitate</keyword>
<dbReference type="Pfam" id="PF13445">
    <property type="entry name" value="zf-RING_UBOX"/>
    <property type="match status" value="1"/>
</dbReference>
<dbReference type="FunFam" id="1.10.287.110:FF:000017">
    <property type="entry name" value="dnaJ homolog subfamily C member 5"/>
    <property type="match status" value="1"/>
</dbReference>
<dbReference type="InterPro" id="IPR027370">
    <property type="entry name" value="Znf-RING_euk"/>
</dbReference>
<dbReference type="Pfam" id="PF00226">
    <property type="entry name" value="DnaJ"/>
    <property type="match status" value="1"/>
</dbReference>
<accession>A0A8T2P4W1</accession>
<gene>
    <name evidence="22" type="ORF">JZ751_005132</name>
</gene>
<keyword evidence="14" id="KW-0143">Chaperone</keyword>
<dbReference type="Gene3D" id="3.30.40.10">
    <property type="entry name" value="Zinc/RING finger domain, C3HC4 (zinc finger)"/>
    <property type="match status" value="1"/>
</dbReference>
<proteinExistence type="predicted"/>
<dbReference type="InterPro" id="IPR036869">
    <property type="entry name" value="J_dom_sf"/>
</dbReference>
<evidence type="ECO:0000256" key="9">
    <source>
        <dbReference type="ARBA" id="ARBA00022782"/>
    </source>
</evidence>
<evidence type="ECO:0000256" key="4">
    <source>
        <dbReference type="ARBA" id="ARBA00014725"/>
    </source>
</evidence>
<dbReference type="CDD" id="cd06257">
    <property type="entry name" value="DnaJ"/>
    <property type="match status" value="1"/>
</dbReference>
<evidence type="ECO:0000256" key="2">
    <source>
        <dbReference type="ARBA" id="ARBA00004496"/>
    </source>
</evidence>
<dbReference type="PROSITE" id="PS50089">
    <property type="entry name" value="ZF_RING_2"/>
    <property type="match status" value="1"/>
</dbReference>
<evidence type="ECO:0000256" key="1">
    <source>
        <dbReference type="ARBA" id="ARBA00003888"/>
    </source>
</evidence>
<name>A0A8T2P4W1_9TELE</name>
<evidence type="ECO:0000256" key="12">
    <source>
        <dbReference type="ARBA" id="ARBA00023136"/>
    </source>
</evidence>
<dbReference type="GO" id="GO:0016020">
    <property type="term" value="C:membrane"/>
    <property type="evidence" value="ECO:0007669"/>
    <property type="project" value="UniProtKB-SubCell"/>
</dbReference>
<keyword evidence="9" id="KW-0221">Differentiation</keyword>
<dbReference type="SMART" id="SM00271">
    <property type="entry name" value="DnaJ"/>
    <property type="match status" value="1"/>
</dbReference>
<evidence type="ECO:0000256" key="17">
    <source>
        <dbReference type="SAM" id="MobiDB-lite"/>
    </source>
</evidence>
<dbReference type="Gene3D" id="3.30.160.60">
    <property type="entry name" value="Classic Zinc Finger"/>
    <property type="match status" value="1"/>
</dbReference>
<feature type="domain" description="J" evidence="18">
    <location>
        <begin position="32"/>
        <end position="97"/>
    </location>
</feature>
<dbReference type="Proteomes" id="UP000824540">
    <property type="component" value="Unassembled WGS sequence"/>
</dbReference>
<sequence length="694" mass="77720">MILLQPSIPHPTCTSMAEPNRPQRKMSTTGDSLYKVLGLEKGASAEDIKRAYRKLALKYHPDKNPDNPEAAEKFKEINNANSILNDETKRKIYDEYGSMGLYVSEQFGEESVKYYFLMSKWWFKCKPPEEDENYQYVDPEDLEAQIKAEQEGGDTVVIVQPIPSPAPENPGETLPESKCPYCDPATFHSQHLRFHPDYDKPAKPQDPAVDTETLDSPLWPLTNHTLSESPLPTLLYTSTIMLESLTIAKRCPDCGSSLKARAVRAARSDGSEQSSSSFSATAHLLTVWGPERPVKVEGMNFALGFKPLLGETNTMDSLEKQLICPICLEMFTKPVVILPCQHNLCRKCATDVFQASNPLWQSRGSTSVSTGGRFRCPSCRHEVVLDRHGVYGLQRNLLVENIIDIYKQESTRPIHPKSEQQLMCEEHDEEKINIYCLTCETPTCSMCKVFGAHKDCEVAPLQNIYKRQKTELSDGIAMLVAGNDRIQALISQLEEICRTIEENGRRQKQHLCDKFDALYAILEDRKKELVVSISREQDEKLGHVRSLIRRHGDHLEGAVKLVEAAIQSMEEPQMAVFLQALTCGDTEKHNPPHITTNHRDKEAAIHPCPITDTAKASSIERTEPGYESMSHFIINTDDVADMLRSIDFQAAFNSTGVCAVAGCQGEDGDEGYTLEEGNEDLASQPSLEGESGRH</sequence>
<comment type="function">
    <text evidence="1">May bind and stabilize microtubules during myotubes formation.</text>
</comment>
<feature type="compositionally biased region" description="Acidic residues" evidence="17">
    <location>
        <begin position="669"/>
        <end position="679"/>
    </location>
</feature>
<feature type="domain" description="COS" evidence="21">
    <location>
        <begin position="591"/>
        <end position="649"/>
    </location>
</feature>
<dbReference type="GO" id="GO:0005737">
    <property type="term" value="C:cytoplasm"/>
    <property type="evidence" value="ECO:0007669"/>
    <property type="project" value="UniProtKB-SubCell"/>
</dbReference>
<evidence type="ECO:0000256" key="6">
    <source>
        <dbReference type="ARBA" id="ARBA00022701"/>
    </source>
</evidence>
<evidence type="ECO:0000256" key="7">
    <source>
        <dbReference type="ARBA" id="ARBA00022723"/>
    </source>
</evidence>
<evidence type="ECO:0000256" key="16">
    <source>
        <dbReference type="PROSITE-ProRule" id="PRU00024"/>
    </source>
</evidence>
<dbReference type="CDD" id="cd19833">
    <property type="entry name" value="Bbox2_MuRF3_C-II"/>
    <property type="match status" value="1"/>
</dbReference>
<dbReference type="Gene3D" id="1.20.5.170">
    <property type="match status" value="1"/>
</dbReference>
<evidence type="ECO:0000256" key="10">
    <source>
        <dbReference type="ARBA" id="ARBA00022833"/>
    </source>
</evidence>
<keyword evidence="11" id="KW-0175">Coiled coil</keyword>
<dbReference type="PROSITE" id="PS50119">
    <property type="entry name" value="ZF_BBOX"/>
    <property type="match status" value="1"/>
</dbReference>
<dbReference type="PRINTS" id="PR00625">
    <property type="entry name" value="JDOMAIN"/>
</dbReference>
<evidence type="ECO:0000313" key="23">
    <source>
        <dbReference type="Proteomes" id="UP000824540"/>
    </source>
</evidence>
<evidence type="ECO:0000256" key="13">
    <source>
        <dbReference type="ARBA" id="ARBA00023139"/>
    </source>
</evidence>
<keyword evidence="6" id="KW-0493">Microtubule</keyword>
<keyword evidence="23" id="KW-1185">Reference proteome</keyword>
<dbReference type="InterPro" id="IPR001841">
    <property type="entry name" value="Znf_RING"/>
</dbReference>
<evidence type="ECO:0000313" key="22">
    <source>
        <dbReference type="EMBL" id="KAG9347564.1"/>
    </source>
</evidence>
<evidence type="ECO:0000256" key="14">
    <source>
        <dbReference type="ARBA" id="ARBA00023186"/>
    </source>
</evidence>
<comment type="caution">
    <text evidence="22">The sequence shown here is derived from an EMBL/GenBank/DDBJ whole genome shotgun (WGS) entry which is preliminary data.</text>
</comment>
<evidence type="ECO:0000256" key="8">
    <source>
        <dbReference type="ARBA" id="ARBA00022771"/>
    </source>
</evidence>
<dbReference type="SMART" id="SM00336">
    <property type="entry name" value="BBOX"/>
    <property type="match status" value="1"/>
</dbReference>
<dbReference type="EMBL" id="JAFBMS010000013">
    <property type="protein sequence ID" value="KAG9347564.1"/>
    <property type="molecule type" value="Genomic_DNA"/>
</dbReference>
<evidence type="ECO:0000256" key="3">
    <source>
        <dbReference type="ARBA" id="ARBA00004635"/>
    </source>
</evidence>
<keyword evidence="7" id="KW-0479">Metal-binding</keyword>
<evidence type="ECO:0000256" key="5">
    <source>
        <dbReference type="ARBA" id="ARBA00022490"/>
    </source>
</evidence>
<organism evidence="22 23">
    <name type="scientific">Albula glossodonta</name>
    <name type="common">roundjaw bonefish</name>
    <dbReference type="NCBI Taxonomy" id="121402"/>
    <lineage>
        <taxon>Eukaryota</taxon>
        <taxon>Metazoa</taxon>
        <taxon>Chordata</taxon>
        <taxon>Craniata</taxon>
        <taxon>Vertebrata</taxon>
        <taxon>Euteleostomi</taxon>
        <taxon>Actinopterygii</taxon>
        <taxon>Neopterygii</taxon>
        <taxon>Teleostei</taxon>
        <taxon>Albuliformes</taxon>
        <taxon>Albulidae</taxon>
        <taxon>Albula</taxon>
    </lineage>
</organism>
<dbReference type="GO" id="GO:0005874">
    <property type="term" value="C:microtubule"/>
    <property type="evidence" value="ECO:0007669"/>
    <property type="project" value="UniProtKB-KW"/>
</dbReference>
<dbReference type="AlphaFoldDB" id="A0A8T2P4W1"/>
<dbReference type="InterPro" id="IPR000315">
    <property type="entry name" value="Znf_B-box"/>
</dbReference>
<dbReference type="PROSITE" id="PS50076">
    <property type="entry name" value="DNAJ_2"/>
    <property type="match status" value="1"/>
</dbReference>
<dbReference type="Gene3D" id="1.10.287.110">
    <property type="entry name" value="DnaJ domain"/>
    <property type="match status" value="1"/>
</dbReference>
<dbReference type="InterPro" id="IPR051434">
    <property type="entry name" value="DnaJ_C_subfamily_member5"/>
</dbReference>
<dbReference type="PANTHER" id="PTHR44027">
    <property type="entry name" value="DNAJ HOMOLOG SUBFAMILY C MEMBER 5 HOMOLOG"/>
    <property type="match status" value="1"/>
</dbReference>
<dbReference type="InterPro" id="IPR018253">
    <property type="entry name" value="DnaJ_domain_CS"/>
</dbReference>
<dbReference type="SMART" id="SM00184">
    <property type="entry name" value="RING"/>
    <property type="match status" value="1"/>
</dbReference>
<evidence type="ECO:0000259" key="21">
    <source>
        <dbReference type="PROSITE" id="PS51262"/>
    </source>
</evidence>
<dbReference type="InterPro" id="IPR033492">
    <property type="entry name" value="Trim54_Bbox2_Zfn"/>
</dbReference>
<dbReference type="PROSITE" id="PS00518">
    <property type="entry name" value="ZF_RING_1"/>
    <property type="match status" value="1"/>
</dbReference>
<protein>
    <recommendedName>
        <fullName evidence="4">Tripartite motif-containing protein 54</fullName>
    </recommendedName>
</protein>
<keyword evidence="5" id="KW-0963">Cytoplasm</keyword>
<evidence type="ECO:0000259" key="20">
    <source>
        <dbReference type="PROSITE" id="PS50119"/>
    </source>
</evidence>
<keyword evidence="12" id="KW-0472">Membrane</keyword>
<evidence type="ECO:0000256" key="11">
    <source>
        <dbReference type="ARBA" id="ARBA00023054"/>
    </source>
</evidence>
<evidence type="ECO:0000256" key="15">
    <source>
        <dbReference type="ARBA" id="ARBA00023288"/>
    </source>
</evidence>
<feature type="domain" description="B box-type" evidence="20">
    <location>
        <begin position="419"/>
        <end position="461"/>
    </location>
</feature>
<dbReference type="GO" id="GO:0008270">
    <property type="term" value="F:zinc ion binding"/>
    <property type="evidence" value="ECO:0007669"/>
    <property type="project" value="UniProtKB-KW"/>
</dbReference>
<dbReference type="Pfam" id="PF00643">
    <property type="entry name" value="zf-B_box"/>
    <property type="match status" value="1"/>
</dbReference>
<dbReference type="PROSITE" id="PS00636">
    <property type="entry name" value="DNAJ_1"/>
    <property type="match status" value="1"/>
</dbReference>